<accession>A0A926Y3I3</accession>
<proteinExistence type="predicted"/>
<evidence type="ECO:0000313" key="1">
    <source>
        <dbReference type="EMBL" id="MBD2703428.1"/>
    </source>
</evidence>
<gene>
    <name evidence="1" type="ORF">IC229_22480</name>
</gene>
<keyword evidence="2" id="KW-1185">Reference proteome</keyword>
<dbReference type="Proteomes" id="UP000598820">
    <property type="component" value="Unassembled WGS sequence"/>
</dbReference>
<dbReference type="AlphaFoldDB" id="A0A926Y3I3"/>
<dbReference type="EMBL" id="JACWZY010000021">
    <property type="protein sequence ID" value="MBD2703428.1"/>
    <property type="molecule type" value="Genomic_DNA"/>
</dbReference>
<organism evidence="1 2">
    <name type="scientific">Spirosoma profusum</name>
    <dbReference type="NCBI Taxonomy" id="2771354"/>
    <lineage>
        <taxon>Bacteria</taxon>
        <taxon>Pseudomonadati</taxon>
        <taxon>Bacteroidota</taxon>
        <taxon>Cytophagia</taxon>
        <taxon>Cytophagales</taxon>
        <taxon>Cytophagaceae</taxon>
        <taxon>Spirosoma</taxon>
    </lineage>
</organism>
<protein>
    <submittedName>
        <fullName evidence="1">Phosphoribosylpyrophosphate synthetase</fullName>
    </submittedName>
</protein>
<dbReference type="RefSeq" id="WP_190889275.1">
    <property type="nucleotide sequence ID" value="NZ_JACWZY010000021.1"/>
</dbReference>
<sequence>MEDFNPAENPYVTLSGTMNELRKQGYVEDFNLLQQCLECRNGQYKVFADEFTVDSFYRFEGPSDPSDLAILYAISSERYGLKGLLVNGYGISSDAVTDEMLQKLTVGGSGLT</sequence>
<reference evidence="1" key="1">
    <citation type="submission" date="2020-09" db="EMBL/GenBank/DDBJ databases">
        <authorList>
            <person name="Kim M.K."/>
        </authorList>
    </citation>
    <scope>NUCLEOTIDE SEQUENCE</scope>
    <source>
        <strain evidence="1">BT702</strain>
    </source>
</reference>
<name>A0A926Y3I3_9BACT</name>
<comment type="caution">
    <text evidence="1">The sequence shown here is derived from an EMBL/GenBank/DDBJ whole genome shotgun (WGS) entry which is preliminary data.</text>
</comment>
<evidence type="ECO:0000313" key="2">
    <source>
        <dbReference type="Proteomes" id="UP000598820"/>
    </source>
</evidence>